<keyword evidence="2" id="KW-1185">Reference proteome</keyword>
<reference evidence="1 2" key="1">
    <citation type="journal article" date="2020" name="Insects">
        <title>Bacteria Belonging to Pseudomonas typographi sp. nov. from the Bark Beetle Ips typographus Have Genomic Potential to Aid in the Host Ecology.</title>
        <authorList>
            <person name="Peral-Aranega E."/>
            <person name="Saati-Santamaria Z."/>
            <person name="Kolarik M."/>
            <person name="Rivas R."/>
            <person name="Garcia-Fraile P."/>
        </authorList>
    </citation>
    <scope>NUCLEOTIDE SEQUENCE [LARGE SCALE GENOMIC DNA]</scope>
    <source>
        <strain evidence="1 2">CA3A</strain>
    </source>
</reference>
<dbReference type="EMBL" id="JAAOCA010000034">
    <property type="protein sequence ID" value="MBD1601387.1"/>
    <property type="molecule type" value="Genomic_DNA"/>
</dbReference>
<organism evidence="1 2">
    <name type="scientific">Pseudomonas typographi</name>
    <dbReference type="NCBI Taxonomy" id="2715964"/>
    <lineage>
        <taxon>Bacteria</taxon>
        <taxon>Pseudomonadati</taxon>
        <taxon>Pseudomonadota</taxon>
        <taxon>Gammaproteobacteria</taxon>
        <taxon>Pseudomonadales</taxon>
        <taxon>Pseudomonadaceae</taxon>
        <taxon>Pseudomonas</taxon>
    </lineage>
</organism>
<accession>A0ABR7Z7J2</accession>
<gene>
    <name evidence="1" type="ORF">HAQ05_22180</name>
</gene>
<name>A0ABR7Z7J2_9PSED</name>
<sequence length="90" mass="10567">MDTLKSALAQLNPPVEHQLEFRDRIMHLELRDPSVPAQVERVLKPWEYQSADLLYVIILHAINELRGKGSNAPLRTFRINHEHRIDWSEC</sequence>
<dbReference type="Proteomes" id="UP000805841">
    <property type="component" value="Unassembled WGS sequence"/>
</dbReference>
<dbReference type="RefSeq" id="WP_190424618.1">
    <property type="nucleotide sequence ID" value="NZ_JAAOCA010000034.1"/>
</dbReference>
<comment type="caution">
    <text evidence="1">The sequence shown here is derived from an EMBL/GenBank/DDBJ whole genome shotgun (WGS) entry which is preliminary data.</text>
</comment>
<proteinExistence type="predicted"/>
<evidence type="ECO:0000313" key="1">
    <source>
        <dbReference type="EMBL" id="MBD1601387.1"/>
    </source>
</evidence>
<evidence type="ECO:0000313" key="2">
    <source>
        <dbReference type="Proteomes" id="UP000805841"/>
    </source>
</evidence>
<protein>
    <submittedName>
        <fullName evidence="1">Uncharacterized protein</fullName>
    </submittedName>
</protein>